<dbReference type="PRINTS" id="PR00480">
    <property type="entry name" value="ASTACIN"/>
</dbReference>
<dbReference type="Pfam" id="PF00629">
    <property type="entry name" value="MAM"/>
    <property type="match status" value="1"/>
</dbReference>
<evidence type="ECO:0000313" key="29">
    <source>
        <dbReference type="Proteomes" id="UP000225706"/>
    </source>
</evidence>
<evidence type="ECO:0000256" key="6">
    <source>
        <dbReference type="ARBA" id="ARBA00022670"/>
    </source>
</evidence>
<dbReference type="SUPFAM" id="SSF57196">
    <property type="entry name" value="EGF/Laminin"/>
    <property type="match status" value="1"/>
</dbReference>
<dbReference type="Pfam" id="PF01549">
    <property type="entry name" value="ShK"/>
    <property type="match status" value="5"/>
</dbReference>
<evidence type="ECO:0000256" key="21">
    <source>
        <dbReference type="PROSITE-ProRule" id="PRU01005"/>
    </source>
</evidence>
<feature type="domain" description="Peptidase M12A" evidence="27">
    <location>
        <begin position="341"/>
        <end position="538"/>
    </location>
</feature>
<dbReference type="SMART" id="SM00209">
    <property type="entry name" value="TSP1"/>
    <property type="match status" value="2"/>
</dbReference>
<dbReference type="InterPro" id="IPR001506">
    <property type="entry name" value="Peptidase_M12A"/>
</dbReference>
<keyword evidence="9" id="KW-0732">Signal</keyword>
<feature type="domain" description="ShKT" evidence="26">
    <location>
        <begin position="895"/>
        <end position="929"/>
    </location>
</feature>
<dbReference type="GO" id="GO:0004222">
    <property type="term" value="F:metalloendopeptidase activity"/>
    <property type="evidence" value="ECO:0007669"/>
    <property type="project" value="UniProtKB-UniRule"/>
</dbReference>
<dbReference type="SUPFAM" id="SSF55486">
    <property type="entry name" value="Metalloproteases ('zincins'), catalytic domain"/>
    <property type="match status" value="2"/>
</dbReference>
<evidence type="ECO:0000256" key="8">
    <source>
        <dbReference type="ARBA" id="ARBA00022723"/>
    </source>
</evidence>
<dbReference type="PROSITE" id="PS50092">
    <property type="entry name" value="TSP1"/>
    <property type="match status" value="2"/>
</dbReference>
<feature type="domain" description="ShKT" evidence="26">
    <location>
        <begin position="931"/>
        <end position="964"/>
    </location>
</feature>
<dbReference type="InterPro" id="IPR001881">
    <property type="entry name" value="EGF-like_Ca-bd_dom"/>
</dbReference>
<feature type="binding site" evidence="22">
    <location>
        <position position="434"/>
    </location>
    <ligand>
        <name>Zn(2+)</name>
        <dbReference type="ChEBI" id="CHEBI:29105"/>
        <note>catalytic</note>
    </ligand>
</feature>
<dbReference type="PROSITE" id="PS50026">
    <property type="entry name" value="EGF_3"/>
    <property type="match status" value="4"/>
</dbReference>
<dbReference type="InterPro" id="IPR000742">
    <property type="entry name" value="EGF"/>
</dbReference>
<dbReference type="InterPro" id="IPR000884">
    <property type="entry name" value="TSP1_rpt"/>
</dbReference>
<dbReference type="Pfam" id="PF23283">
    <property type="entry name" value="D8C_UMOD"/>
    <property type="match status" value="1"/>
</dbReference>
<keyword evidence="8 22" id="KW-0479">Metal-binding</keyword>
<dbReference type="InterPro" id="IPR009030">
    <property type="entry name" value="Growth_fac_rcpt_cys_sf"/>
</dbReference>
<keyword evidence="10" id="KW-0677">Repeat</keyword>
<keyword evidence="17" id="KW-0865">Zymogen</keyword>
<evidence type="ECO:0000256" key="20">
    <source>
        <dbReference type="PROSITE-ProRule" id="PRU00076"/>
    </source>
</evidence>
<keyword evidence="4 20" id="KW-0245">EGF-like domain</keyword>
<evidence type="ECO:0000256" key="5">
    <source>
        <dbReference type="ARBA" id="ARBA00022656"/>
    </source>
</evidence>
<dbReference type="SMART" id="SM00137">
    <property type="entry name" value="MAM"/>
    <property type="match status" value="1"/>
</dbReference>
<dbReference type="SUPFAM" id="SSF49899">
    <property type="entry name" value="Concanavalin A-like lectins/glucanases"/>
    <property type="match status" value="1"/>
</dbReference>
<evidence type="ECO:0000256" key="22">
    <source>
        <dbReference type="PROSITE-ProRule" id="PRU01211"/>
    </source>
</evidence>
<evidence type="ECO:0000256" key="19">
    <source>
        <dbReference type="ARBA" id="ARBA00023180"/>
    </source>
</evidence>
<comment type="subcellular location">
    <subcellularLocation>
        <location evidence="2">Membrane</location>
        <topology evidence="2">Single-pass type I membrane protein</topology>
    </subcellularLocation>
</comment>
<comment type="caution">
    <text evidence="28">The sequence shown here is derived from an EMBL/GenBank/DDBJ whole genome shotgun (WGS) entry which is preliminary data.</text>
</comment>
<dbReference type="InterPro" id="IPR036383">
    <property type="entry name" value="TSP1_rpt_sf"/>
</dbReference>
<dbReference type="InterPro" id="IPR018097">
    <property type="entry name" value="EGF_Ca-bd_CS"/>
</dbReference>
<dbReference type="Gene3D" id="1.10.10.1940">
    <property type="match status" value="1"/>
</dbReference>
<keyword evidence="16" id="KW-0472">Membrane</keyword>
<keyword evidence="29" id="KW-1185">Reference proteome</keyword>
<dbReference type="Gene3D" id="2.10.25.10">
    <property type="entry name" value="Laminin"/>
    <property type="match status" value="4"/>
</dbReference>
<evidence type="ECO:0000256" key="16">
    <source>
        <dbReference type="ARBA" id="ARBA00023136"/>
    </source>
</evidence>
<dbReference type="GO" id="GO:0048731">
    <property type="term" value="P:system development"/>
    <property type="evidence" value="ECO:0007669"/>
    <property type="project" value="UniProtKB-ARBA"/>
</dbReference>
<dbReference type="PROSITE" id="PS00740">
    <property type="entry name" value="MAM_1"/>
    <property type="match status" value="1"/>
</dbReference>
<dbReference type="InterPro" id="IPR024079">
    <property type="entry name" value="MetalloPept_cat_dom_sf"/>
</dbReference>
<keyword evidence="19" id="KW-0325">Glycoprotein</keyword>
<evidence type="ECO:0000256" key="9">
    <source>
        <dbReference type="ARBA" id="ARBA00022729"/>
    </source>
</evidence>
<dbReference type="InterPro" id="IPR034035">
    <property type="entry name" value="Astacin-like_dom"/>
</dbReference>
<proteinExistence type="inferred from homology"/>
<feature type="disulfide bond" evidence="22">
    <location>
        <begin position="404"/>
        <end position="426"/>
    </location>
</feature>
<feature type="domain" description="EGF-like" evidence="24">
    <location>
        <begin position="1190"/>
        <end position="1230"/>
    </location>
</feature>
<dbReference type="EC" id="3.4.24.-" evidence="23"/>
<dbReference type="Pfam" id="PF12947">
    <property type="entry name" value="EGF_3"/>
    <property type="match status" value="3"/>
</dbReference>
<feature type="disulfide bond" evidence="21">
    <location>
        <begin position="859"/>
        <end position="893"/>
    </location>
</feature>
<evidence type="ECO:0000256" key="14">
    <source>
        <dbReference type="ARBA" id="ARBA00022989"/>
    </source>
</evidence>
<keyword evidence="7" id="KW-0812">Transmembrane</keyword>
<evidence type="ECO:0000256" key="18">
    <source>
        <dbReference type="ARBA" id="ARBA00023157"/>
    </source>
</evidence>
<feature type="binding site" evidence="22">
    <location>
        <position position="444"/>
    </location>
    <ligand>
        <name>Zn(2+)</name>
        <dbReference type="ChEBI" id="CHEBI:29105"/>
        <note>catalytic</note>
    </ligand>
</feature>
<dbReference type="SMART" id="SM00254">
    <property type="entry name" value="ShKT"/>
    <property type="match status" value="4"/>
</dbReference>
<dbReference type="InterPro" id="IPR000152">
    <property type="entry name" value="EGF-type_Asp/Asn_hydroxyl_site"/>
</dbReference>
<dbReference type="GO" id="GO:0006508">
    <property type="term" value="P:proteolysis"/>
    <property type="evidence" value="ECO:0007669"/>
    <property type="project" value="UniProtKB-KW"/>
</dbReference>
<dbReference type="Proteomes" id="UP000225706">
    <property type="component" value="Unassembled WGS sequence"/>
</dbReference>
<evidence type="ECO:0000256" key="17">
    <source>
        <dbReference type="ARBA" id="ARBA00023145"/>
    </source>
</evidence>
<evidence type="ECO:0000256" key="10">
    <source>
        <dbReference type="ARBA" id="ARBA00022737"/>
    </source>
</evidence>
<evidence type="ECO:0000259" key="27">
    <source>
        <dbReference type="PROSITE" id="PS51864"/>
    </source>
</evidence>
<feature type="domain" description="ShKT" evidence="26">
    <location>
        <begin position="859"/>
        <end position="893"/>
    </location>
</feature>
<comment type="cofactor">
    <cofactor evidence="22 23">
        <name>Zn(2+)</name>
        <dbReference type="ChEBI" id="CHEBI:29105"/>
    </cofactor>
    <text evidence="22 23">Binds 1 zinc ion per subunit.</text>
</comment>
<dbReference type="EMBL" id="LSMT01000568">
    <property type="protein sequence ID" value="PFX16178.1"/>
    <property type="molecule type" value="Genomic_DNA"/>
</dbReference>
<dbReference type="Pfam" id="PF00090">
    <property type="entry name" value="TSP_1"/>
    <property type="match status" value="1"/>
</dbReference>
<evidence type="ECO:0000256" key="12">
    <source>
        <dbReference type="ARBA" id="ARBA00022833"/>
    </source>
</evidence>
<evidence type="ECO:0000256" key="7">
    <source>
        <dbReference type="ARBA" id="ARBA00022692"/>
    </source>
</evidence>
<dbReference type="Gene3D" id="3.40.390.10">
    <property type="entry name" value="Collagenase (Catalytic Domain)"/>
    <property type="match status" value="2"/>
</dbReference>
<feature type="domain" description="EGF-like" evidence="24">
    <location>
        <begin position="1272"/>
        <end position="1311"/>
    </location>
</feature>
<keyword evidence="15 22" id="KW-0482">Metalloprotease</keyword>
<keyword evidence="5" id="KW-0800">Toxin</keyword>
<dbReference type="InterPro" id="IPR003582">
    <property type="entry name" value="ShKT_dom"/>
</dbReference>
<feature type="domain" description="MAM" evidence="25">
    <location>
        <begin position="652"/>
        <end position="822"/>
    </location>
</feature>
<evidence type="ECO:0000259" key="25">
    <source>
        <dbReference type="PROSITE" id="PS50060"/>
    </source>
</evidence>
<dbReference type="PROSITE" id="PS01186">
    <property type="entry name" value="EGF_2"/>
    <property type="match status" value="4"/>
</dbReference>
<dbReference type="GO" id="GO:0005509">
    <property type="term" value="F:calcium ion binding"/>
    <property type="evidence" value="ECO:0007669"/>
    <property type="project" value="InterPro"/>
</dbReference>
<dbReference type="GO" id="GO:0048513">
    <property type="term" value="P:animal organ development"/>
    <property type="evidence" value="ECO:0007669"/>
    <property type="project" value="UniProtKB-ARBA"/>
</dbReference>
<dbReference type="InterPro" id="IPR006026">
    <property type="entry name" value="Peptidase_Metallo"/>
</dbReference>
<dbReference type="CDD" id="cd04280">
    <property type="entry name" value="ZnMc_astacin_like"/>
    <property type="match status" value="1"/>
</dbReference>
<dbReference type="SUPFAM" id="SSF57184">
    <property type="entry name" value="Growth factor receptor domain"/>
    <property type="match status" value="1"/>
</dbReference>
<feature type="binding site" evidence="22">
    <location>
        <position position="438"/>
    </location>
    <ligand>
        <name>Zn(2+)</name>
        <dbReference type="ChEBI" id="CHEBI:29105"/>
        <note>catalytic</note>
    </ligand>
</feature>
<dbReference type="InterPro" id="IPR000998">
    <property type="entry name" value="MAM_dom"/>
</dbReference>
<sequence length="1432" mass="163421">MPKSRQNRRYRVTLFVESTETNDMDLRPLLAIVFLLIFPCTDSFVLKKENGDKDPLKQDDKPVEEDISDIANREYETEHGRIIAVNMAHLKRRAARMKRESVFKEIEINNEEKHLKLYQGDIQLDPELEEILHIKQGKVKRNAIREKKRLWATRKIPYYVPSEMGHILPNLHKAMKEFHDNTCLRFVPYDYSQRNYIKIGNDDGQNRRYRVTLFVESTETNDMDLRPLLAIVFLLIFPCTDSFVLKKENGDKDPLKQDDKPVEEDISDIANREYETEHGRIIAVNMAHLKRRAARMKRESVFKEIEINNEEKHLKLYQGDIQLDPELEEILHIKQGKVKRNAIREKKRLWATRKIPYYVPSEMGHILPNLHKAMKEFHDNTCLRFVPYDYSQRNYIKIGNDDGCSSMVGARYHSKGAQALSLAKGCEFVGTIIHELMHAIGFFHEQARSDRDKFVKIYWENILQGFSDQFDKYSWRTIDDLGKDYDYESIMHYDRRAFTKNGSPTIVSIYDESKEFGTKEKRLSQRDIIEINALYDCHQTTLPGWSSWSSYTPCDGNCYKSRERYCYKHGNPQSCQGSPNVYGIEKQTIKCSDRECYAIDGHWGRWSDWSSCSVTCGDGYRKRYRKCDNPAPVQGGLNCPGLSNEAEGCVVRRCTFEIDDTDFESNMGMWTNVYDDKLNWQRHSSYTKTLNTGPSSDHTLGTFKGVYLYVESSAPAQSNDKAKLTSPWLNPVPGGQCLKFFYNMYGRTMGELMVRIEPEGKQSYLLFYEKGNKGMGWKGVTKDIDTDVRYKLTIEARIGGTGYSDTAIDDVFIDPGHCGCQDTYYSGCPKWAAAGYCQNNKQWMKEFCKRSCNSCPISCLDSDVINCPRWAIKGSCDNNPWMMNNCKKSCGVCGWKDESSSCPGWASGAYCETNPEYMLSTCALSCKVCGCKDLDPSCPSWAQQGECGKNPNYMLHTCCRSCRCKNWVKDEDCAAWASAGYCNSYPSYMLVKFPPVISTAISSILKVRNIFEKVTLQFTARSRVEQGIELQRLVIQCFSPSDQGVHKCETAETSTTPERERAMLFPDYYFFAERRLVNHTIDENYVKNLDDCELLCYLNDNCVSANFKKDQEKIPQNTVFGHLCELNNATHLKYDRDLITDAGYYYRGSKNACDKYSQCKNNATCQSGFTHKGYRCLCPSGFDGERCENDIDECKTTAGECHVDAACNNIPGSYLCTCKLGYAGDGQNCADIDECKTFPSECHINATCNNRHGSYVCACKPGYIGDGQNCADVDECEGNHSCHENANCINTIGSYVCECYFGYTGNGHNCTADPCYEYKNLSDKQRKSSYKTPNNKTSCDTKLDGWYRFVGAAGTKMPTKGVEEENCGAMWSGWLEGEHPTVEDGKVNKTVCFSGGTGSEITKFISVKNCGCYYIYELTKPPKCDARYCGTD</sequence>
<feature type="active site" evidence="22">
    <location>
        <position position="435"/>
    </location>
</feature>
<dbReference type="InterPro" id="IPR013320">
    <property type="entry name" value="ConA-like_dom_sf"/>
</dbReference>
<dbReference type="InterPro" id="IPR057774">
    <property type="entry name" value="D8C_UMOD/GP2/OIT3-like"/>
</dbReference>
<dbReference type="PANTHER" id="PTHR10127">
    <property type="entry name" value="DISCOIDIN, CUB, EGF, LAMININ , AND ZINC METALLOPROTEASE DOMAIN CONTAINING"/>
    <property type="match status" value="1"/>
</dbReference>
<accession>A0A2B4RII3</accession>
<dbReference type="OrthoDB" id="5958694at2759"/>
<feature type="disulfide bond" evidence="20">
    <location>
        <begin position="1159"/>
        <end position="1176"/>
    </location>
</feature>
<keyword evidence="12 22" id="KW-0862">Zinc</keyword>
<dbReference type="PROSITE" id="PS00010">
    <property type="entry name" value="ASX_HYDROXYL"/>
    <property type="match status" value="3"/>
</dbReference>
<gene>
    <name evidence="28" type="primary">nas-13</name>
    <name evidence="28" type="ORF">AWC38_SpisGene19565</name>
</gene>
<evidence type="ECO:0000256" key="1">
    <source>
        <dbReference type="ARBA" id="ARBA00002657"/>
    </source>
</evidence>
<dbReference type="Gene3D" id="2.60.120.200">
    <property type="match status" value="1"/>
</dbReference>
<keyword evidence="18 20" id="KW-1015">Disulfide bond</keyword>
<evidence type="ECO:0000256" key="3">
    <source>
        <dbReference type="ARBA" id="ARBA00009738"/>
    </source>
</evidence>
<dbReference type="GO" id="GO:0090729">
    <property type="term" value="F:toxin activity"/>
    <property type="evidence" value="ECO:0007669"/>
    <property type="project" value="UniProtKB-KW"/>
</dbReference>
<dbReference type="PROSITE" id="PS50060">
    <property type="entry name" value="MAM_2"/>
    <property type="match status" value="1"/>
</dbReference>
<evidence type="ECO:0000256" key="11">
    <source>
        <dbReference type="ARBA" id="ARBA00022801"/>
    </source>
</evidence>
<dbReference type="FunFam" id="2.10.25.10:FF:000038">
    <property type="entry name" value="Fibrillin 2"/>
    <property type="match status" value="2"/>
</dbReference>
<keyword evidence="11 22" id="KW-0378">Hydrolase</keyword>
<evidence type="ECO:0000259" key="26">
    <source>
        <dbReference type="PROSITE" id="PS51670"/>
    </source>
</evidence>
<dbReference type="SMART" id="SM00181">
    <property type="entry name" value="EGF"/>
    <property type="match status" value="4"/>
</dbReference>
<dbReference type="PROSITE" id="PS00022">
    <property type="entry name" value="EGF_1"/>
    <property type="match status" value="1"/>
</dbReference>
<comment type="caution">
    <text evidence="20">Lacks conserved residue(s) required for the propagation of feature annotation.</text>
</comment>
<dbReference type="SMART" id="SM00179">
    <property type="entry name" value="EGF_CA"/>
    <property type="match status" value="4"/>
</dbReference>
<dbReference type="SMART" id="SM00235">
    <property type="entry name" value="ZnMc"/>
    <property type="match status" value="1"/>
</dbReference>
<evidence type="ECO:0000256" key="2">
    <source>
        <dbReference type="ARBA" id="ARBA00004479"/>
    </source>
</evidence>
<keyword evidence="13" id="KW-0106">Calcium</keyword>
<comment type="similarity">
    <text evidence="3">Belongs to the nephronectin family.</text>
</comment>
<evidence type="ECO:0000256" key="23">
    <source>
        <dbReference type="RuleBase" id="RU361183"/>
    </source>
</evidence>
<dbReference type="SUPFAM" id="SSF82895">
    <property type="entry name" value="TSP-1 type 1 repeat"/>
    <property type="match status" value="1"/>
</dbReference>
<dbReference type="FunFam" id="3.40.390.10:FF:000015">
    <property type="entry name" value="Meprin A subunit"/>
    <property type="match status" value="1"/>
</dbReference>
<dbReference type="Pfam" id="PF01400">
    <property type="entry name" value="Astacin"/>
    <property type="match status" value="2"/>
</dbReference>
<dbReference type="PROSITE" id="PS51670">
    <property type="entry name" value="SHKT"/>
    <property type="match status" value="4"/>
</dbReference>
<dbReference type="CDD" id="cd06263">
    <property type="entry name" value="MAM"/>
    <property type="match status" value="1"/>
</dbReference>
<evidence type="ECO:0000256" key="15">
    <source>
        <dbReference type="ARBA" id="ARBA00023049"/>
    </source>
</evidence>
<evidence type="ECO:0000256" key="4">
    <source>
        <dbReference type="ARBA" id="ARBA00022536"/>
    </source>
</evidence>
<dbReference type="GO" id="GO:0016020">
    <property type="term" value="C:membrane"/>
    <property type="evidence" value="ECO:0007669"/>
    <property type="project" value="UniProtKB-SubCell"/>
</dbReference>
<feature type="disulfide bond" evidence="22">
    <location>
        <begin position="382"/>
        <end position="537"/>
    </location>
</feature>
<dbReference type="InterPro" id="IPR024731">
    <property type="entry name" value="NELL2-like_EGF"/>
</dbReference>
<evidence type="ECO:0000313" key="28">
    <source>
        <dbReference type="EMBL" id="PFX16178.1"/>
    </source>
</evidence>
<dbReference type="CDD" id="cd00054">
    <property type="entry name" value="EGF_CA"/>
    <property type="match status" value="4"/>
</dbReference>
<keyword evidence="6 22" id="KW-0645">Protease</keyword>
<dbReference type="Gene3D" id="2.20.100.10">
    <property type="entry name" value="Thrombospondin type-1 (TSP1) repeat"/>
    <property type="match status" value="1"/>
</dbReference>
<feature type="domain" description="EGF-like" evidence="24">
    <location>
        <begin position="1231"/>
        <end position="1271"/>
    </location>
</feature>
<feature type="domain" description="EGF-like" evidence="24">
    <location>
        <begin position="1149"/>
        <end position="1188"/>
    </location>
</feature>
<keyword evidence="14" id="KW-1133">Transmembrane helix</keyword>
<name>A0A2B4RII3_STYPI</name>
<dbReference type="FunFam" id="2.10.25.10:FF:000202">
    <property type="entry name" value="Multiple epidermal growth factor-like domains 8"/>
    <property type="match status" value="1"/>
</dbReference>
<feature type="disulfide bond" evidence="20">
    <location>
        <begin position="1178"/>
        <end position="1187"/>
    </location>
</feature>
<dbReference type="FunFam" id="2.20.100.10:FF:000001">
    <property type="entry name" value="semaphorin-5A isoform X1"/>
    <property type="match status" value="1"/>
</dbReference>
<dbReference type="PANTHER" id="PTHR10127:SF901">
    <property type="entry name" value="METALLOENDOPEPTIDASE"/>
    <property type="match status" value="1"/>
</dbReference>
<evidence type="ECO:0000256" key="13">
    <source>
        <dbReference type="ARBA" id="ARBA00022837"/>
    </source>
</evidence>
<dbReference type="PROSITE" id="PS51864">
    <property type="entry name" value="ASTACIN"/>
    <property type="match status" value="1"/>
</dbReference>
<comment type="function">
    <text evidence="1">Metalloprotease.</text>
</comment>
<reference evidence="29" key="1">
    <citation type="journal article" date="2017" name="bioRxiv">
        <title>Comparative analysis of the genomes of Stylophora pistillata and Acropora digitifera provides evidence for extensive differences between species of corals.</title>
        <authorList>
            <person name="Voolstra C.R."/>
            <person name="Li Y."/>
            <person name="Liew Y.J."/>
            <person name="Baumgarten S."/>
            <person name="Zoccola D."/>
            <person name="Flot J.-F."/>
            <person name="Tambutte S."/>
            <person name="Allemand D."/>
            <person name="Aranda M."/>
        </authorList>
    </citation>
    <scope>NUCLEOTIDE SEQUENCE [LARGE SCALE GENOMIC DNA]</scope>
</reference>
<evidence type="ECO:0000259" key="24">
    <source>
        <dbReference type="PROSITE" id="PS50026"/>
    </source>
</evidence>
<dbReference type="GO" id="GO:0008270">
    <property type="term" value="F:zinc ion binding"/>
    <property type="evidence" value="ECO:0007669"/>
    <property type="project" value="UniProtKB-UniRule"/>
</dbReference>
<organism evidence="28 29">
    <name type="scientific">Stylophora pistillata</name>
    <name type="common">Smooth cauliflower coral</name>
    <dbReference type="NCBI Taxonomy" id="50429"/>
    <lineage>
        <taxon>Eukaryota</taxon>
        <taxon>Metazoa</taxon>
        <taxon>Cnidaria</taxon>
        <taxon>Anthozoa</taxon>
        <taxon>Hexacorallia</taxon>
        <taxon>Scleractinia</taxon>
        <taxon>Astrocoeniina</taxon>
        <taxon>Pocilloporidae</taxon>
        <taxon>Stylophora</taxon>
    </lineage>
</organism>
<feature type="domain" description="ShKT" evidence="26">
    <location>
        <begin position="820"/>
        <end position="855"/>
    </location>
</feature>
<protein>
    <recommendedName>
        <fullName evidence="23">Metalloendopeptidase</fullName>
        <ecNumber evidence="23">3.4.24.-</ecNumber>
    </recommendedName>
</protein>
<dbReference type="PROSITE" id="PS01187">
    <property type="entry name" value="EGF_CA"/>
    <property type="match status" value="1"/>
</dbReference>